<evidence type="ECO:0000313" key="2">
    <source>
        <dbReference type="Proteomes" id="UP001194468"/>
    </source>
</evidence>
<dbReference type="GO" id="GO:0070007">
    <property type="term" value="F:glutamic-type endopeptidase activity"/>
    <property type="evidence" value="ECO:0007669"/>
    <property type="project" value="InterPro"/>
</dbReference>
<name>A0AAD4GHM9_BOLED</name>
<dbReference type="EMBL" id="WHUW01000006">
    <property type="protein sequence ID" value="KAF8444750.1"/>
    <property type="molecule type" value="Genomic_DNA"/>
</dbReference>
<reference evidence="1" key="1">
    <citation type="submission" date="2019-10" db="EMBL/GenBank/DDBJ databases">
        <authorList>
            <consortium name="DOE Joint Genome Institute"/>
            <person name="Kuo A."/>
            <person name="Miyauchi S."/>
            <person name="Kiss E."/>
            <person name="Drula E."/>
            <person name="Kohler A."/>
            <person name="Sanchez-Garcia M."/>
            <person name="Andreopoulos B."/>
            <person name="Barry K.W."/>
            <person name="Bonito G."/>
            <person name="Buee M."/>
            <person name="Carver A."/>
            <person name="Chen C."/>
            <person name="Cichocki N."/>
            <person name="Clum A."/>
            <person name="Culley D."/>
            <person name="Crous P.W."/>
            <person name="Fauchery L."/>
            <person name="Girlanda M."/>
            <person name="Hayes R."/>
            <person name="Keri Z."/>
            <person name="LaButti K."/>
            <person name="Lipzen A."/>
            <person name="Lombard V."/>
            <person name="Magnuson J."/>
            <person name="Maillard F."/>
            <person name="Morin E."/>
            <person name="Murat C."/>
            <person name="Nolan M."/>
            <person name="Ohm R."/>
            <person name="Pangilinan J."/>
            <person name="Pereira M."/>
            <person name="Perotto S."/>
            <person name="Peter M."/>
            <person name="Riley R."/>
            <person name="Sitrit Y."/>
            <person name="Stielow B."/>
            <person name="Szollosi G."/>
            <person name="Zifcakova L."/>
            <person name="Stursova M."/>
            <person name="Spatafora J.W."/>
            <person name="Tedersoo L."/>
            <person name="Vaario L.-M."/>
            <person name="Yamada A."/>
            <person name="Yan M."/>
            <person name="Wang P."/>
            <person name="Xu J."/>
            <person name="Bruns T."/>
            <person name="Baldrian P."/>
            <person name="Vilgalys R."/>
            <person name="Henrissat B."/>
            <person name="Grigoriev I.V."/>
            <person name="Hibbett D."/>
            <person name="Nagy L.G."/>
            <person name="Martin F.M."/>
        </authorList>
    </citation>
    <scope>NUCLEOTIDE SEQUENCE</scope>
    <source>
        <strain evidence="1">BED1</strain>
    </source>
</reference>
<organism evidence="1 2">
    <name type="scientific">Boletus edulis BED1</name>
    <dbReference type="NCBI Taxonomy" id="1328754"/>
    <lineage>
        <taxon>Eukaryota</taxon>
        <taxon>Fungi</taxon>
        <taxon>Dikarya</taxon>
        <taxon>Basidiomycota</taxon>
        <taxon>Agaricomycotina</taxon>
        <taxon>Agaricomycetes</taxon>
        <taxon>Agaricomycetidae</taxon>
        <taxon>Boletales</taxon>
        <taxon>Boletineae</taxon>
        <taxon>Boletaceae</taxon>
        <taxon>Boletoideae</taxon>
        <taxon>Boletus</taxon>
    </lineage>
</organism>
<dbReference type="Gene3D" id="2.60.120.700">
    <property type="entry name" value="Peptidase G1"/>
    <property type="match status" value="1"/>
</dbReference>
<dbReference type="InterPro" id="IPR013320">
    <property type="entry name" value="ConA-like_dom_sf"/>
</dbReference>
<accession>A0AAD4GHM9</accession>
<dbReference type="Proteomes" id="UP001194468">
    <property type="component" value="Unassembled WGS sequence"/>
</dbReference>
<dbReference type="Pfam" id="PF01828">
    <property type="entry name" value="Peptidase_A4"/>
    <property type="match status" value="1"/>
</dbReference>
<dbReference type="AlphaFoldDB" id="A0AAD4GHM9"/>
<gene>
    <name evidence="1" type="ORF">L210DRAFT_3530901</name>
</gene>
<proteinExistence type="predicted"/>
<dbReference type="PANTHER" id="PTHR37536">
    <property type="entry name" value="PUTATIVE (AFU_ORTHOLOGUE AFUA_3G02970)-RELATED"/>
    <property type="match status" value="1"/>
</dbReference>
<keyword evidence="2" id="KW-1185">Reference proteome</keyword>
<evidence type="ECO:0000313" key="1">
    <source>
        <dbReference type="EMBL" id="KAF8444750.1"/>
    </source>
</evidence>
<dbReference type="GO" id="GO:0006508">
    <property type="term" value="P:proteolysis"/>
    <property type="evidence" value="ECO:0007669"/>
    <property type="project" value="InterPro"/>
</dbReference>
<protein>
    <submittedName>
        <fullName evidence="1">Uncharacterized protein</fullName>
    </submittedName>
</protein>
<dbReference type="InterPro" id="IPR038656">
    <property type="entry name" value="Peptidase_G1_sf"/>
</dbReference>
<reference evidence="1" key="2">
    <citation type="journal article" date="2020" name="Nat. Commun.">
        <title>Large-scale genome sequencing of mycorrhizal fungi provides insights into the early evolution of symbiotic traits.</title>
        <authorList>
            <person name="Miyauchi S."/>
            <person name="Kiss E."/>
            <person name="Kuo A."/>
            <person name="Drula E."/>
            <person name="Kohler A."/>
            <person name="Sanchez-Garcia M."/>
            <person name="Morin E."/>
            <person name="Andreopoulos B."/>
            <person name="Barry K.W."/>
            <person name="Bonito G."/>
            <person name="Buee M."/>
            <person name="Carver A."/>
            <person name="Chen C."/>
            <person name="Cichocki N."/>
            <person name="Clum A."/>
            <person name="Culley D."/>
            <person name="Crous P.W."/>
            <person name="Fauchery L."/>
            <person name="Girlanda M."/>
            <person name="Hayes R.D."/>
            <person name="Keri Z."/>
            <person name="LaButti K."/>
            <person name="Lipzen A."/>
            <person name="Lombard V."/>
            <person name="Magnuson J."/>
            <person name="Maillard F."/>
            <person name="Murat C."/>
            <person name="Nolan M."/>
            <person name="Ohm R.A."/>
            <person name="Pangilinan J."/>
            <person name="Pereira M.F."/>
            <person name="Perotto S."/>
            <person name="Peter M."/>
            <person name="Pfister S."/>
            <person name="Riley R."/>
            <person name="Sitrit Y."/>
            <person name="Stielow J.B."/>
            <person name="Szollosi G."/>
            <person name="Zifcakova L."/>
            <person name="Stursova M."/>
            <person name="Spatafora J.W."/>
            <person name="Tedersoo L."/>
            <person name="Vaario L.M."/>
            <person name="Yamada A."/>
            <person name="Yan M."/>
            <person name="Wang P."/>
            <person name="Xu J."/>
            <person name="Bruns T."/>
            <person name="Baldrian P."/>
            <person name="Vilgalys R."/>
            <person name="Dunand C."/>
            <person name="Henrissat B."/>
            <person name="Grigoriev I.V."/>
            <person name="Hibbett D."/>
            <person name="Nagy L.G."/>
            <person name="Martin F.M."/>
        </authorList>
    </citation>
    <scope>NUCLEOTIDE SEQUENCE</scope>
    <source>
        <strain evidence="1">BED1</strain>
    </source>
</reference>
<dbReference type="PANTHER" id="PTHR37536:SF1">
    <property type="entry name" value="ASPERGILLOPEPSIN, PUTAITVE (AFU_ORTHOLOGUE AFUA_7G01200)"/>
    <property type="match status" value="1"/>
</dbReference>
<sequence length="109" mass="11884">MSTDLLAPSLMWCTAPPELVLFWLGIQFVSSRYSMIIRNLILFFDREPCVTGTFTVPSPSGSAGSAASAWVGIDGDTCQNAILQTGVDGSYGGEHRQIHRSELIFIVRC</sequence>
<comment type="caution">
    <text evidence="1">The sequence shown here is derived from an EMBL/GenBank/DDBJ whole genome shotgun (WGS) entry which is preliminary data.</text>
</comment>
<dbReference type="SUPFAM" id="SSF49899">
    <property type="entry name" value="Concanavalin A-like lectins/glucanases"/>
    <property type="match status" value="1"/>
</dbReference>
<dbReference type="InterPro" id="IPR000250">
    <property type="entry name" value="Peptidase_G1"/>
</dbReference>